<dbReference type="Pfam" id="PF15253">
    <property type="entry name" value="STIL_N"/>
    <property type="match status" value="1"/>
</dbReference>
<feature type="region of interest" description="Disordered" evidence="1">
    <location>
        <begin position="733"/>
        <end position="764"/>
    </location>
</feature>
<dbReference type="InterPro" id="IPR026123">
    <property type="entry name" value="STIL"/>
</dbReference>
<feature type="compositionally biased region" description="Polar residues" evidence="1">
    <location>
        <begin position="856"/>
        <end position="865"/>
    </location>
</feature>
<accession>A0A8S3Z1C2</accession>
<gene>
    <name evidence="3" type="ORF">CUNI_LOCUS6679</name>
</gene>
<name>A0A8S3Z1C2_9EUPU</name>
<dbReference type="Proteomes" id="UP000678393">
    <property type="component" value="Unassembled WGS sequence"/>
</dbReference>
<evidence type="ECO:0000256" key="1">
    <source>
        <dbReference type="SAM" id="MobiDB-lite"/>
    </source>
</evidence>
<keyword evidence="4" id="KW-1185">Reference proteome</keyword>
<organism evidence="3 4">
    <name type="scientific">Candidula unifasciata</name>
    <dbReference type="NCBI Taxonomy" id="100452"/>
    <lineage>
        <taxon>Eukaryota</taxon>
        <taxon>Metazoa</taxon>
        <taxon>Spiralia</taxon>
        <taxon>Lophotrochozoa</taxon>
        <taxon>Mollusca</taxon>
        <taxon>Gastropoda</taxon>
        <taxon>Heterobranchia</taxon>
        <taxon>Euthyneura</taxon>
        <taxon>Panpulmonata</taxon>
        <taxon>Eupulmonata</taxon>
        <taxon>Stylommatophora</taxon>
        <taxon>Helicina</taxon>
        <taxon>Helicoidea</taxon>
        <taxon>Geomitridae</taxon>
        <taxon>Candidula</taxon>
    </lineage>
</organism>
<feature type="region of interest" description="Disordered" evidence="1">
    <location>
        <begin position="1"/>
        <end position="22"/>
    </location>
</feature>
<dbReference type="GO" id="GO:0071539">
    <property type="term" value="P:protein localization to centrosome"/>
    <property type="evidence" value="ECO:0007669"/>
    <property type="project" value="TreeGrafter"/>
</dbReference>
<dbReference type="EMBL" id="CAJHNH020001024">
    <property type="protein sequence ID" value="CAG5121121.1"/>
    <property type="molecule type" value="Genomic_DNA"/>
</dbReference>
<dbReference type="GO" id="GO:0005815">
    <property type="term" value="C:microtubule organizing center"/>
    <property type="evidence" value="ECO:0007669"/>
    <property type="project" value="TreeGrafter"/>
</dbReference>
<dbReference type="PANTHER" id="PTHR15128">
    <property type="entry name" value="TAL1 SCL INTERRUPTING LOCUS"/>
    <property type="match status" value="1"/>
</dbReference>
<feature type="domain" description="STIL N-terminal" evidence="2">
    <location>
        <begin position="31"/>
        <end position="365"/>
    </location>
</feature>
<feature type="compositionally biased region" description="Polar residues" evidence="1">
    <location>
        <begin position="734"/>
        <end position="752"/>
    </location>
</feature>
<feature type="region of interest" description="Disordered" evidence="1">
    <location>
        <begin position="502"/>
        <end position="524"/>
    </location>
</feature>
<evidence type="ECO:0000313" key="4">
    <source>
        <dbReference type="Proteomes" id="UP000678393"/>
    </source>
</evidence>
<dbReference type="OrthoDB" id="76173at2759"/>
<proteinExistence type="predicted"/>
<feature type="region of interest" description="Disordered" evidence="1">
    <location>
        <begin position="844"/>
        <end position="865"/>
    </location>
</feature>
<sequence>MSLQYASPAGLSDRSAGKQISPVFPKTRNSLWDKTSRGQPIFLHVGHYRKPRICVPEKILKLVQHQCENYGQCSYVLLGSLVIDADGEGVQVQVDRLDTRTNIPLTSVDLTVGSVAVSFQVTNNAACERAASADDYVHALKLLQSRCCGKDSIDLSEFIYLCGYGSFYSNAHTTVAHLDFDLLTLATVFKCTPITPVPVAVTALSKNLATPRNLSSLQGTPKTGYLTMDSTRKVMLVLESDPKCVSLPIVGIWVSGVEFLHHPFVWAACLRYIHCTHLQDRVCAPPEEFLLALYRPLQTRPEFYQCASSFGDSCLQFGLSTGHKTINMDKVLASPSSGDFVEVEMGLVEDEQKREIFDAAKQQHSNSVFVKDPGFAGQEDLEPRSAPVPHAEKVPVFRPQVPDVSVLWTDQYEHFTSPAPVPAMPSNKLASWQNPAARSQVEPLSEQHYPEHSFSRPHLTTTLDSQRLTGHYQQPQVLQTRSPLSFQYTPSRQHLGAAAPNTQQLLPSSPHSSHNFYVNDKGISPTPTAVTHGYLSNPQNMSPHLVTTPGLLRHCTPPAPQTSQPTPSSHMISSSRTNCLASVAGPSSQNRNQCLPTPTSAHVNSQALPFPQFGSNDHTIHDQNACSSNSPNLNTKKHQNVDHFQFMNTSVANEGQQQGVPSPQVHTQAHNGNWNPPVVFTPQPHPLSSTKGLQNYKESLKTISEEGSLSQTLLPHLEQPSTRMFDVNDHAKTAESNGSSLRLPSINSSVRSSAEDSGLDASSDRLNISLPQHRADSLTPTNSYPATTKTSACTCASASCTQQNPVESIKWEQVPPAVVTLLVQQSELLKQLQQQVQMLKSEIAETNKASPPDQGSPASRNQQKVSVAVNTSFVNHQTAATQDHCDSKATQVTPVRHSSRQQEFTSPAASYVQNSVRVPAEASQTPAGHHITAAASSVGYQSPQGSSSCVQKDVSQREFDRNVSSMQSFERTENTDLESECASFIDRSQSDRSPSSASEYNRQAQESCSTVGVDAADPNQFFCHIMAGSVTMHSMFGTDPNQTTEMNALAMKYLSDEQLTAVAKLRQTAPSRSHSAAYSAKILEQVMNGCTSSMAGNISAADMSHFGMSSCDMTMDTLMYLQKYGLLGNDRSILGVSMLGADVKLRTDFSIMTIGSSAGGTNLSPTTTGDEEQFLQLHEDPEVSSDHVPSPARVEAPAHANNENLLLLNAKPASNQRGMGASLMLPASRNSSKDAQQRYANGDQFKVQGNSRRRNVLQEVSPQAFVNVKTGDHFSPLVKAWSEEEEGEKHSLDLETLKQLPKLL</sequence>
<dbReference type="GO" id="GO:0007052">
    <property type="term" value="P:mitotic spindle organization"/>
    <property type="evidence" value="ECO:0007669"/>
    <property type="project" value="TreeGrafter"/>
</dbReference>
<evidence type="ECO:0000313" key="3">
    <source>
        <dbReference type="EMBL" id="CAG5121121.1"/>
    </source>
</evidence>
<protein>
    <recommendedName>
        <fullName evidence="2">STIL N-terminal domain-containing protein</fullName>
    </recommendedName>
</protein>
<feature type="region of interest" description="Disordered" evidence="1">
    <location>
        <begin position="879"/>
        <end position="910"/>
    </location>
</feature>
<evidence type="ECO:0000259" key="2">
    <source>
        <dbReference type="Pfam" id="PF15253"/>
    </source>
</evidence>
<dbReference type="GO" id="GO:0031023">
    <property type="term" value="P:microtubule organizing center organization"/>
    <property type="evidence" value="ECO:0007669"/>
    <property type="project" value="TreeGrafter"/>
</dbReference>
<feature type="compositionally biased region" description="Polar residues" evidence="1">
    <location>
        <begin position="901"/>
        <end position="910"/>
    </location>
</feature>
<dbReference type="GO" id="GO:0007224">
    <property type="term" value="P:smoothened signaling pathway"/>
    <property type="evidence" value="ECO:0007669"/>
    <property type="project" value="TreeGrafter"/>
</dbReference>
<dbReference type="PANTHER" id="PTHR15128:SF0">
    <property type="entry name" value="SCL-INTERRUPTING LOCUS PROTEIN"/>
    <property type="match status" value="1"/>
</dbReference>
<feature type="compositionally biased region" description="Polar residues" evidence="1">
    <location>
        <begin position="502"/>
        <end position="516"/>
    </location>
</feature>
<comment type="caution">
    <text evidence="3">The sequence shown here is derived from an EMBL/GenBank/DDBJ whole genome shotgun (WGS) entry which is preliminary data.</text>
</comment>
<dbReference type="InterPro" id="IPR057731">
    <property type="entry name" value="STIL_N"/>
</dbReference>
<reference evidence="3" key="1">
    <citation type="submission" date="2021-04" db="EMBL/GenBank/DDBJ databases">
        <authorList>
            <consortium name="Molecular Ecology Group"/>
        </authorList>
    </citation>
    <scope>NUCLEOTIDE SEQUENCE</scope>
</reference>
<feature type="region of interest" description="Disordered" evidence="1">
    <location>
        <begin position="984"/>
        <end position="1003"/>
    </location>
</feature>